<gene>
    <name evidence="9" type="ORF">DAI18_16345</name>
</gene>
<keyword evidence="4" id="KW-0997">Cell inner membrane</keyword>
<organism evidence="9 10">
    <name type="scientific">Microvirgula aerodenitrificans</name>
    <dbReference type="NCBI Taxonomy" id="57480"/>
    <lineage>
        <taxon>Bacteria</taxon>
        <taxon>Pseudomonadati</taxon>
        <taxon>Pseudomonadota</taxon>
        <taxon>Betaproteobacteria</taxon>
        <taxon>Neisseriales</taxon>
        <taxon>Aquaspirillaceae</taxon>
        <taxon>Microvirgula</taxon>
    </lineage>
</organism>
<dbReference type="Proteomes" id="UP000244173">
    <property type="component" value="Chromosome"/>
</dbReference>
<dbReference type="Pfam" id="PF01914">
    <property type="entry name" value="MarC"/>
    <property type="match status" value="1"/>
</dbReference>
<keyword evidence="7 8" id="KW-0472">Membrane</keyword>
<evidence type="ECO:0000256" key="5">
    <source>
        <dbReference type="ARBA" id="ARBA00022692"/>
    </source>
</evidence>
<feature type="transmembrane region" description="Helical" evidence="8">
    <location>
        <begin position="113"/>
        <end position="136"/>
    </location>
</feature>
<evidence type="ECO:0000313" key="9">
    <source>
        <dbReference type="EMBL" id="AVY95441.1"/>
    </source>
</evidence>
<evidence type="ECO:0000256" key="2">
    <source>
        <dbReference type="ARBA" id="ARBA00009784"/>
    </source>
</evidence>
<dbReference type="GO" id="GO:0005886">
    <property type="term" value="C:plasma membrane"/>
    <property type="evidence" value="ECO:0007669"/>
    <property type="project" value="UniProtKB-SubCell"/>
</dbReference>
<comment type="similarity">
    <text evidence="2 8">Belongs to the UPF0056 (MarC) family.</text>
</comment>
<dbReference type="EMBL" id="CP028519">
    <property type="protein sequence ID" value="AVY95441.1"/>
    <property type="molecule type" value="Genomic_DNA"/>
</dbReference>
<feature type="transmembrane region" description="Helical" evidence="8">
    <location>
        <begin position="190"/>
        <end position="211"/>
    </location>
</feature>
<evidence type="ECO:0000256" key="3">
    <source>
        <dbReference type="ARBA" id="ARBA00022475"/>
    </source>
</evidence>
<evidence type="ECO:0000256" key="1">
    <source>
        <dbReference type="ARBA" id="ARBA00004429"/>
    </source>
</evidence>
<reference evidence="9 10" key="1">
    <citation type="submission" date="2018-04" db="EMBL/GenBank/DDBJ databases">
        <title>Denitrifier Microvirgula.</title>
        <authorList>
            <person name="Anderson E."/>
            <person name="Jang J."/>
            <person name="Ishii S."/>
        </authorList>
    </citation>
    <scope>NUCLEOTIDE SEQUENCE [LARGE SCALE GENOMIC DNA]</scope>
    <source>
        <strain evidence="9 10">BE2.4</strain>
    </source>
</reference>
<feature type="transmembrane region" description="Helical" evidence="8">
    <location>
        <begin position="148"/>
        <end position="169"/>
    </location>
</feature>
<evidence type="ECO:0000256" key="6">
    <source>
        <dbReference type="ARBA" id="ARBA00022989"/>
    </source>
</evidence>
<dbReference type="AlphaFoldDB" id="A0A2S0PDK4"/>
<evidence type="ECO:0000256" key="8">
    <source>
        <dbReference type="RuleBase" id="RU362048"/>
    </source>
</evidence>
<dbReference type="NCBIfam" id="NF008228">
    <property type="entry name" value="PRK10995.1"/>
    <property type="match status" value="1"/>
</dbReference>
<sequence length="214" mass="22729">MSITQLVSQYLLGALLSLVVITNPLSKIPMFISLTTHDSRTQRARVALDACLYAGGIMVVSLVGGNVVLEMFGISYGALRVAGGIVVALVGYRMLYHSQDTTSQATREGHQVAFFPLAMPGISGPGTIAVVIGFSTEIAEISNWNFKLAALGLTLLAIVGATLCVWLALRLSSRISEQLGPSAMDVLTRLMGFLLICVGVQFIGSGVRTFYTSL</sequence>
<dbReference type="PANTHER" id="PTHR33508">
    <property type="entry name" value="UPF0056 MEMBRANE PROTEIN YHCE"/>
    <property type="match status" value="1"/>
</dbReference>
<evidence type="ECO:0000256" key="7">
    <source>
        <dbReference type="ARBA" id="ARBA00023136"/>
    </source>
</evidence>
<protein>
    <recommendedName>
        <fullName evidence="8">UPF0056 membrane protein</fullName>
    </recommendedName>
</protein>
<feature type="transmembrane region" description="Helical" evidence="8">
    <location>
        <begin position="46"/>
        <end position="68"/>
    </location>
</feature>
<accession>A0A2S0PDK4</accession>
<proteinExistence type="inferred from homology"/>
<dbReference type="RefSeq" id="WP_028500371.1">
    <property type="nucleotide sequence ID" value="NZ_CP028519.1"/>
</dbReference>
<dbReference type="OrthoDB" id="21094at2"/>
<keyword evidence="5 8" id="KW-0812">Transmembrane</keyword>
<name>A0A2S0PDK4_9NEIS</name>
<dbReference type="NCBIfam" id="TIGR00427">
    <property type="entry name" value="NAAT family transporter"/>
    <property type="match status" value="1"/>
</dbReference>
<dbReference type="InterPro" id="IPR002771">
    <property type="entry name" value="Multi_antbiot-R_MarC"/>
</dbReference>
<keyword evidence="3" id="KW-1003">Cell membrane</keyword>
<keyword evidence="6 8" id="KW-1133">Transmembrane helix</keyword>
<evidence type="ECO:0000256" key="4">
    <source>
        <dbReference type="ARBA" id="ARBA00022519"/>
    </source>
</evidence>
<evidence type="ECO:0000313" key="10">
    <source>
        <dbReference type="Proteomes" id="UP000244173"/>
    </source>
</evidence>
<comment type="subcellular location">
    <subcellularLocation>
        <location evidence="1">Cell inner membrane</location>
        <topology evidence="1">Multi-pass membrane protein</topology>
    </subcellularLocation>
    <subcellularLocation>
        <location evidence="8">Cell membrane</location>
        <topology evidence="8">Multi-pass membrane protein</topology>
    </subcellularLocation>
</comment>
<dbReference type="KEGG" id="maer:DAI18_16345"/>
<keyword evidence="10" id="KW-1185">Reference proteome</keyword>
<feature type="transmembrane region" description="Helical" evidence="8">
    <location>
        <begin position="74"/>
        <end position="92"/>
    </location>
</feature>
<feature type="transmembrane region" description="Helical" evidence="8">
    <location>
        <begin position="6"/>
        <end position="25"/>
    </location>
</feature>
<dbReference type="PANTHER" id="PTHR33508:SF2">
    <property type="entry name" value="UPF0056 INNER MEMBRANE PROTEIN MARC"/>
    <property type="match status" value="1"/>
</dbReference>